<evidence type="ECO:0000313" key="2">
    <source>
        <dbReference type="Proteomes" id="UP000054485"/>
    </source>
</evidence>
<evidence type="ECO:0000313" key="1">
    <source>
        <dbReference type="EMBL" id="KIK43715.1"/>
    </source>
</evidence>
<dbReference type="AlphaFoldDB" id="A0A0D0A1A0"/>
<name>A0A0D0A1A0_9AGAM</name>
<organism evidence="1 2">
    <name type="scientific">Suillus luteus UH-Slu-Lm8-n1</name>
    <dbReference type="NCBI Taxonomy" id="930992"/>
    <lineage>
        <taxon>Eukaryota</taxon>
        <taxon>Fungi</taxon>
        <taxon>Dikarya</taxon>
        <taxon>Basidiomycota</taxon>
        <taxon>Agaricomycotina</taxon>
        <taxon>Agaricomycetes</taxon>
        <taxon>Agaricomycetidae</taxon>
        <taxon>Boletales</taxon>
        <taxon>Suillineae</taxon>
        <taxon>Suillaceae</taxon>
        <taxon>Suillus</taxon>
    </lineage>
</organism>
<dbReference type="InParanoid" id="A0A0D0A1A0"/>
<reference evidence="1 2" key="1">
    <citation type="submission" date="2014-04" db="EMBL/GenBank/DDBJ databases">
        <authorList>
            <consortium name="DOE Joint Genome Institute"/>
            <person name="Kuo A."/>
            <person name="Ruytinx J."/>
            <person name="Rineau F."/>
            <person name="Colpaert J."/>
            <person name="Kohler A."/>
            <person name="Nagy L.G."/>
            <person name="Floudas D."/>
            <person name="Copeland A."/>
            <person name="Barry K.W."/>
            <person name="Cichocki N."/>
            <person name="Veneault-Fourrey C."/>
            <person name="LaButti K."/>
            <person name="Lindquist E.A."/>
            <person name="Lipzen A."/>
            <person name="Lundell T."/>
            <person name="Morin E."/>
            <person name="Murat C."/>
            <person name="Sun H."/>
            <person name="Tunlid A."/>
            <person name="Henrissat B."/>
            <person name="Grigoriev I.V."/>
            <person name="Hibbett D.S."/>
            <person name="Martin F."/>
            <person name="Nordberg H.P."/>
            <person name="Cantor M.N."/>
            <person name="Hua S.X."/>
        </authorList>
    </citation>
    <scope>NUCLEOTIDE SEQUENCE [LARGE SCALE GENOMIC DNA]</scope>
    <source>
        <strain evidence="1 2">UH-Slu-Lm8-n1</strain>
    </source>
</reference>
<keyword evidence="2" id="KW-1185">Reference proteome</keyword>
<gene>
    <name evidence="1" type="ORF">CY34DRAFT_688242</name>
</gene>
<proteinExistence type="predicted"/>
<protein>
    <submittedName>
        <fullName evidence="1">Uncharacterized protein</fullName>
    </submittedName>
</protein>
<dbReference type="EMBL" id="KN835206">
    <property type="protein sequence ID" value="KIK43715.1"/>
    <property type="molecule type" value="Genomic_DNA"/>
</dbReference>
<dbReference type="Proteomes" id="UP000054485">
    <property type="component" value="Unassembled WGS sequence"/>
</dbReference>
<dbReference type="HOGENOM" id="CLU_2374210_0_0_1"/>
<accession>A0A0D0A1A0</accession>
<sequence length="95" mass="10876">MLPNLPSGTTLKQHRPRNFKNLIQGYRNTRTVRVFFSLTHRATTPGPAKPLTHSLKYVEWFISRSSHTCTVPAGIVMHKPSPSLIFVPRHRMSIQ</sequence>
<reference evidence="2" key="2">
    <citation type="submission" date="2015-01" db="EMBL/GenBank/DDBJ databases">
        <title>Evolutionary Origins and Diversification of the Mycorrhizal Mutualists.</title>
        <authorList>
            <consortium name="DOE Joint Genome Institute"/>
            <consortium name="Mycorrhizal Genomics Consortium"/>
            <person name="Kohler A."/>
            <person name="Kuo A."/>
            <person name="Nagy L.G."/>
            <person name="Floudas D."/>
            <person name="Copeland A."/>
            <person name="Barry K.W."/>
            <person name="Cichocki N."/>
            <person name="Veneault-Fourrey C."/>
            <person name="LaButti K."/>
            <person name="Lindquist E.A."/>
            <person name="Lipzen A."/>
            <person name="Lundell T."/>
            <person name="Morin E."/>
            <person name="Murat C."/>
            <person name="Riley R."/>
            <person name="Ohm R."/>
            <person name="Sun H."/>
            <person name="Tunlid A."/>
            <person name="Henrissat B."/>
            <person name="Grigoriev I.V."/>
            <person name="Hibbett D.S."/>
            <person name="Martin F."/>
        </authorList>
    </citation>
    <scope>NUCLEOTIDE SEQUENCE [LARGE SCALE GENOMIC DNA]</scope>
    <source>
        <strain evidence="2">UH-Slu-Lm8-n1</strain>
    </source>
</reference>